<feature type="region of interest" description="Disordered" evidence="1">
    <location>
        <begin position="613"/>
        <end position="643"/>
    </location>
</feature>
<dbReference type="STRING" id="441209.GCA_001870665_02563"/>
<feature type="region of interest" description="Disordered" evidence="1">
    <location>
        <begin position="679"/>
        <end position="728"/>
    </location>
</feature>
<dbReference type="OrthoDB" id="7847197at2"/>
<evidence type="ECO:0000313" key="4">
    <source>
        <dbReference type="Proteomes" id="UP000228948"/>
    </source>
</evidence>
<dbReference type="Proteomes" id="UP000228948">
    <property type="component" value="Chromosome"/>
</dbReference>
<sequence length="756" mass="81890">MRRFFRVLTISLASLVPAAASAQPQSVQVQAGEHADYTRLILNIPAQSDWSLVRDSVSARLEIAGDDVEFDLSQTFSRIPRTRLRDIRASEAGLDLYLACECDVQAREDIPQFLIIDIIGTRNDAVYAPLTAPRPAVRPNNLIQSPSGDTPDPRRAGQMLARALRGETKRSGPAPATIGLTDAPALSRLLAQQVTLGDDTPPQSQITHEISQVLASSVSSGILQPVSDFSLAPSPAGPPFSKDPLADAHFAVVTGDRTKLSERGQSVTECPDSSFFDPSAWNIPIDRSEPSFRFQDLFNALDQVDEQQVLELAREFLFVGFGAEARLVLSLLEAPPEHTQILAAISYLVDISELPPMHDLENLRGCSPMGSLWTFLSAPDDAQSEGFSSDHLVQALQKLPPRLRLHLGPVVIQRLVRAGFSEEAKVIHAALDRIAEHDSSALTLARVSVDLPNVAPEEAQFLERALSPERSDDDLLFLLNRRVASEDPVENIVLEAATTRLFALRGSETGREIARLVIKAKTQAGDFQGAFDILDGRDAALDLASSQTLRAHILENAVTDADDVGFVTLIFDQRPWSLAYLPDSLAQDISARLRHLGFDLQAELIDDAQLKTTSDMQSTAQPVEHLTTTRESGQGPDDEGLPLLTEVVPHGDIARARAAQSLQRASEERASRFNAALPAAEAPPTATQGLPQRPTEQAEPVPETGEGPFARNPEGQPPALDALAEPGLLSQGRDALAQSADLRARIQTLLEPAATQ</sequence>
<reference evidence="3 4" key="1">
    <citation type="submission" date="2017-11" db="EMBL/GenBank/DDBJ databases">
        <title>Revised Sequence and Annotation of the Rhodobaca barguzinensis strain alga05 Genome.</title>
        <authorList>
            <person name="Kopejtka K."/>
            <person name="Tomasch J.M."/>
            <person name="Bunk B."/>
            <person name="Koblizek M."/>
        </authorList>
    </citation>
    <scope>NUCLEOTIDE SEQUENCE [LARGE SCALE GENOMIC DNA]</scope>
    <source>
        <strain evidence="4">alga05</strain>
    </source>
</reference>
<dbReference type="KEGG" id="rbg:BG454_13905"/>
<name>A0A2K8KBG0_9RHOB</name>
<gene>
    <name evidence="3" type="ORF">BG454_13905</name>
</gene>
<dbReference type="EMBL" id="CP024899">
    <property type="protein sequence ID" value="ATX66779.1"/>
    <property type="molecule type" value="Genomic_DNA"/>
</dbReference>
<keyword evidence="2" id="KW-0732">Signal</keyword>
<feature type="signal peptide" evidence="2">
    <location>
        <begin position="1"/>
        <end position="22"/>
    </location>
</feature>
<evidence type="ECO:0000313" key="3">
    <source>
        <dbReference type="EMBL" id="ATX66779.1"/>
    </source>
</evidence>
<proteinExistence type="predicted"/>
<accession>A0A2K8KBG0</accession>
<organism evidence="3 4">
    <name type="scientific">Roseinatronobacter bogoriensis subsp. barguzinensis</name>
    <dbReference type="NCBI Taxonomy" id="441209"/>
    <lineage>
        <taxon>Bacteria</taxon>
        <taxon>Pseudomonadati</taxon>
        <taxon>Pseudomonadota</taxon>
        <taxon>Alphaproteobacteria</taxon>
        <taxon>Rhodobacterales</taxon>
        <taxon>Paracoccaceae</taxon>
        <taxon>Roseinatronobacter</taxon>
    </lineage>
</organism>
<evidence type="ECO:0000256" key="2">
    <source>
        <dbReference type="SAM" id="SignalP"/>
    </source>
</evidence>
<dbReference type="RefSeq" id="WP_100319178.1">
    <property type="nucleotide sequence ID" value="NZ_CP024899.1"/>
</dbReference>
<evidence type="ECO:0000256" key="1">
    <source>
        <dbReference type="SAM" id="MobiDB-lite"/>
    </source>
</evidence>
<keyword evidence="4" id="KW-1185">Reference proteome</keyword>
<dbReference type="AlphaFoldDB" id="A0A2K8KBG0"/>
<feature type="chain" id="PRO_5014745879" evidence="2">
    <location>
        <begin position="23"/>
        <end position="756"/>
    </location>
</feature>
<protein>
    <submittedName>
        <fullName evidence="3">Uncharacterized protein</fullName>
    </submittedName>
</protein>